<dbReference type="OrthoDB" id="9800957at2"/>
<dbReference type="Gene3D" id="3.30.470.20">
    <property type="entry name" value="ATP-grasp fold, B domain"/>
    <property type="match status" value="1"/>
</dbReference>
<dbReference type="Proteomes" id="UP000306973">
    <property type="component" value="Unassembled WGS sequence"/>
</dbReference>
<evidence type="ECO:0008006" key="3">
    <source>
        <dbReference type="Google" id="ProtNLM"/>
    </source>
</evidence>
<dbReference type="RefSeq" id="WP_138182167.1">
    <property type="nucleotide sequence ID" value="NZ_VBUI01000022.1"/>
</dbReference>
<dbReference type="AlphaFoldDB" id="A0A5R8ME21"/>
<evidence type="ECO:0000313" key="2">
    <source>
        <dbReference type="Proteomes" id="UP000306973"/>
    </source>
</evidence>
<sequence length="117" mass="12735">MSRQELLRLAPDLPALPRAFPALLKPHDGSGNIGITTRSLVHDAGSDACCLRNLLEERATPARIVAEEYLPGRKFSVAVLGATGTGEEPIYQLPLTIEDKVQRTVYGRQSEARLVAK</sequence>
<reference evidence="1 2" key="1">
    <citation type="journal article" date="2007" name="Int. J. Syst. Evol. Microbiol.">
        <title>Halomonas saccharevitans sp. nov., Halomonas arcis sp. nov. and Halomonas subterranea sp. nov., halophilic bacteria isolated from hypersaline environments of China.</title>
        <authorList>
            <person name="Xu X.W."/>
            <person name="Wu Y.H."/>
            <person name="Zhou Z."/>
            <person name="Wang C.S."/>
            <person name="Zhou Y.G."/>
            <person name="Zhang H.B."/>
            <person name="Wang Y."/>
            <person name="Wu M."/>
        </authorList>
    </citation>
    <scope>NUCLEOTIDE SEQUENCE [LARGE SCALE GENOMIC DNA]</scope>
    <source>
        <strain evidence="1 2">TBZ3</strain>
    </source>
</reference>
<evidence type="ECO:0000313" key="1">
    <source>
        <dbReference type="EMBL" id="TLF47892.1"/>
    </source>
</evidence>
<protein>
    <recommendedName>
        <fullName evidence="3">D-alanine--D-alanine ligase</fullName>
    </recommendedName>
</protein>
<proteinExistence type="predicted"/>
<keyword evidence="2" id="KW-1185">Reference proteome</keyword>
<gene>
    <name evidence="1" type="ORF">FEI13_14150</name>
</gene>
<dbReference type="EMBL" id="VBUI01000022">
    <property type="protein sequence ID" value="TLF47892.1"/>
    <property type="molecule type" value="Genomic_DNA"/>
</dbReference>
<organism evidence="1 2">
    <name type="scientific">Halomonas urmiana</name>
    <dbReference type="NCBI Taxonomy" id="490901"/>
    <lineage>
        <taxon>Bacteria</taxon>
        <taxon>Pseudomonadati</taxon>
        <taxon>Pseudomonadota</taxon>
        <taxon>Gammaproteobacteria</taxon>
        <taxon>Oceanospirillales</taxon>
        <taxon>Halomonadaceae</taxon>
        <taxon>Halomonas</taxon>
    </lineage>
</organism>
<dbReference type="SUPFAM" id="SSF56059">
    <property type="entry name" value="Glutathione synthetase ATP-binding domain-like"/>
    <property type="match status" value="1"/>
</dbReference>
<accession>A0A5R8ME21</accession>
<name>A0A5R8ME21_9GAMM</name>
<comment type="caution">
    <text evidence="1">The sequence shown here is derived from an EMBL/GenBank/DDBJ whole genome shotgun (WGS) entry which is preliminary data.</text>
</comment>